<dbReference type="InterPro" id="IPR018062">
    <property type="entry name" value="HTH_AraC-typ_CS"/>
</dbReference>
<dbReference type="AlphaFoldDB" id="A0A917H0L7"/>
<evidence type="ECO:0000313" key="6">
    <source>
        <dbReference type="EMBL" id="GGG63013.1"/>
    </source>
</evidence>
<dbReference type="GO" id="GO:0043565">
    <property type="term" value="F:sequence-specific DNA binding"/>
    <property type="evidence" value="ECO:0007669"/>
    <property type="project" value="InterPro"/>
</dbReference>
<dbReference type="Pfam" id="PF02311">
    <property type="entry name" value="AraC_binding"/>
    <property type="match status" value="1"/>
</dbReference>
<keyword evidence="1" id="KW-0805">Transcription regulation</keyword>
<evidence type="ECO:0000256" key="4">
    <source>
        <dbReference type="ARBA" id="ARBA00023163"/>
    </source>
</evidence>
<dbReference type="Gene3D" id="2.60.120.10">
    <property type="entry name" value="Jelly Rolls"/>
    <property type="match status" value="1"/>
</dbReference>
<dbReference type="Proteomes" id="UP000600247">
    <property type="component" value="Unassembled WGS sequence"/>
</dbReference>
<dbReference type="InterPro" id="IPR018060">
    <property type="entry name" value="HTH_AraC"/>
</dbReference>
<dbReference type="InterPro" id="IPR037923">
    <property type="entry name" value="HTH-like"/>
</dbReference>
<name>A0A917H0L7_9BACL</name>
<keyword evidence="2" id="KW-0238">DNA-binding</keyword>
<comment type="caution">
    <text evidence="6">The sequence shown here is derived from an EMBL/GenBank/DDBJ whole genome shotgun (WGS) entry which is preliminary data.</text>
</comment>
<evidence type="ECO:0000256" key="3">
    <source>
        <dbReference type="ARBA" id="ARBA00023159"/>
    </source>
</evidence>
<dbReference type="SMART" id="SM00342">
    <property type="entry name" value="HTH_ARAC"/>
    <property type="match status" value="1"/>
</dbReference>
<evidence type="ECO:0000259" key="5">
    <source>
        <dbReference type="PROSITE" id="PS01124"/>
    </source>
</evidence>
<dbReference type="InterPro" id="IPR014710">
    <property type="entry name" value="RmlC-like_jellyroll"/>
</dbReference>
<proteinExistence type="predicted"/>
<gene>
    <name evidence="6" type="ORF">GCM10010918_16080</name>
</gene>
<organism evidence="6 7">
    <name type="scientific">Paenibacillus radicis</name>
    <name type="common">ex Gao et al. 2016</name>
    <dbReference type="NCBI Taxonomy" id="1737354"/>
    <lineage>
        <taxon>Bacteria</taxon>
        <taxon>Bacillati</taxon>
        <taxon>Bacillota</taxon>
        <taxon>Bacilli</taxon>
        <taxon>Bacillales</taxon>
        <taxon>Paenibacillaceae</taxon>
        <taxon>Paenibacillus</taxon>
    </lineage>
</organism>
<keyword evidence="7" id="KW-1185">Reference proteome</keyword>
<dbReference type="InterPro" id="IPR009057">
    <property type="entry name" value="Homeodomain-like_sf"/>
</dbReference>
<feature type="domain" description="HTH araC/xylS-type" evidence="5">
    <location>
        <begin position="175"/>
        <end position="272"/>
    </location>
</feature>
<dbReference type="Pfam" id="PF12833">
    <property type="entry name" value="HTH_18"/>
    <property type="match status" value="1"/>
</dbReference>
<accession>A0A917H0L7</accession>
<evidence type="ECO:0000256" key="1">
    <source>
        <dbReference type="ARBA" id="ARBA00023015"/>
    </source>
</evidence>
<dbReference type="InterPro" id="IPR050204">
    <property type="entry name" value="AraC_XylS_family_regulators"/>
</dbReference>
<dbReference type="PROSITE" id="PS01124">
    <property type="entry name" value="HTH_ARAC_FAMILY_2"/>
    <property type="match status" value="1"/>
</dbReference>
<evidence type="ECO:0000256" key="2">
    <source>
        <dbReference type="ARBA" id="ARBA00023125"/>
    </source>
</evidence>
<sequence>MKPTNVRILQHQFTQYHAEVIMAGQSAFAARWSDKRSQHNFFRLCYIERGSARLVIDGQSHTLQPGKLYLLWPEVEQTIVNTGKGSLNASWCHFRLTNQEQLPAYRMQLPLCTDVTDEQQVLSLFRKMVAAQASSTFSKQLVMHAALLELVACFLDESINVFDSIKITPDTKKWQEVIDYIDGNLHRNIQIEELAKVAYLHPNYFITAFRSLMGCSPIQYVTEQRLSLAKQLLADTKLPIADVAIRAGMLNHYLSRLFKRRTGITPMQYRRLMQGYKRNAEDLNMDSTAEGSEGR</sequence>
<reference evidence="6 7" key="1">
    <citation type="journal article" date="2014" name="Int. J. Syst. Evol. Microbiol.">
        <title>Complete genome sequence of Corynebacterium casei LMG S-19264T (=DSM 44701T), isolated from a smear-ripened cheese.</title>
        <authorList>
            <consortium name="US DOE Joint Genome Institute (JGI-PGF)"/>
            <person name="Walter F."/>
            <person name="Albersmeier A."/>
            <person name="Kalinowski J."/>
            <person name="Ruckert C."/>
        </authorList>
    </citation>
    <scope>NUCLEOTIDE SEQUENCE [LARGE SCALE GENOMIC DNA]</scope>
    <source>
        <strain evidence="6 7">CGMCC 1.15286</strain>
    </source>
</reference>
<dbReference type="SUPFAM" id="SSF51215">
    <property type="entry name" value="Regulatory protein AraC"/>
    <property type="match status" value="1"/>
</dbReference>
<dbReference type="SUPFAM" id="SSF46689">
    <property type="entry name" value="Homeodomain-like"/>
    <property type="match status" value="2"/>
</dbReference>
<dbReference type="Gene3D" id="1.10.10.60">
    <property type="entry name" value="Homeodomain-like"/>
    <property type="match status" value="2"/>
</dbReference>
<dbReference type="PANTHER" id="PTHR46796">
    <property type="entry name" value="HTH-TYPE TRANSCRIPTIONAL ACTIVATOR RHAS-RELATED"/>
    <property type="match status" value="1"/>
</dbReference>
<keyword evidence="4" id="KW-0804">Transcription</keyword>
<dbReference type="InterPro" id="IPR003313">
    <property type="entry name" value="AraC-bd"/>
</dbReference>
<dbReference type="PROSITE" id="PS00041">
    <property type="entry name" value="HTH_ARAC_FAMILY_1"/>
    <property type="match status" value="1"/>
</dbReference>
<keyword evidence="3" id="KW-0010">Activator</keyword>
<protein>
    <submittedName>
        <fullName evidence="6">AraC family transcriptional regulator</fullName>
    </submittedName>
</protein>
<dbReference type="RefSeq" id="WP_188888386.1">
    <property type="nucleotide sequence ID" value="NZ_BMHY01000002.1"/>
</dbReference>
<dbReference type="EMBL" id="BMHY01000002">
    <property type="protein sequence ID" value="GGG63013.1"/>
    <property type="molecule type" value="Genomic_DNA"/>
</dbReference>
<dbReference type="GO" id="GO:0003700">
    <property type="term" value="F:DNA-binding transcription factor activity"/>
    <property type="evidence" value="ECO:0007669"/>
    <property type="project" value="InterPro"/>
</dbReference>
<evidence type="ECO:0000313" key="7">
    <source>
        <dbReference type="Proteomes" id="UP000600247"/>
    </source>
</evidence>